<dbReference type="Proteomes" id="UP000030451">
    <property type="component" value="Unassembled WGS sequence"/>
</dbReference>
<dbReference type="PANTHER" id="PTHR13538">
    <property type="entry name" value="N-ACETYLTRANSFERASE 6"/>
    <property type="match status" value="1"/>
</dbReference>
<keyword evidence="2" id="KW-0808">Transferase</keyword>
<dbReference type="GO" id="GO:1905502">
    <property type="term" value="F:acetyl-CoA binding"/>
    <property type="evidence" value="ECO:0007669"/>
    <property type="project" value="TreeGrafter"/>
</dbReference>
<protein>
    <submittedName>
        <fullName evidence="2">Histone acetyltransferase</fullName>
    </submittedName>
</protein>
<organism evidence="2 3">
    <name type="scientific">Photobacterium sp. (strain ATCC 43367)</name>
    <dbReference type="NCBI Taxonomy" id="379097"/>
    <lineage>
        <taxon>Bacteria</taxon>
        <taxon>Pseudomonadati</taxon>
        <taxon>Pseudomonadota</taxon>
        <taxon>Gammaproteobacteria</taxon>
        <taxon>Vibrionales</taxon>
        <taxon>Vibrionaceae</taxon>
        <taxon>Vibrio</taxon>
        <taxon>Vibrio oreintalis group</taxon>
    </lineage>
</organism>
<reference evidence="2 3" key="1">
    <citation type="submission" date="2014-10" db="EMBL/GenBank/DDBJ databases">
        <title>Genome sequencing of Vibrio sinaloensis T08.</title>
        <authorList>
            <person name="Chan K.-G."/>
            <person name="Mohamad N.I."/>
        </authorList>
    </citation>
    <scope>NUCLEOTIDE SEQUENCE [LARGE SCALE GENOMIC DNA]</scope>
    <source>
        <strain evidence="2 3">T08</strain>
    </source>
</reference>
<dbReference type="InterPro" id="IPR039840">
    <property type="entry name" value="NAA80"/>
</dbReference>
<evidence type="ECO:0000313" key="3">
    <source>
        <dbReference type="Proteomes" id="UP000030451"/>
    </source>
</evidence>
<dbReference type="InterPro" id="IPR000182">
    <property type="entry name" value="GNAT_dom"/>
</dbReference>
<dbReference type="SUPFAM" id="SSF55729">
    <property type="entry name" value="Acyl-CoA N-acyltransferases (Nat)"/>
    <property type="match status" value="1"/>
</dbReference>
<evidence type="ECO:0000313" key="2">
    <source>
        <dbReference type="EMBL" id="KGY10178.1"/>
    </source>
</evidence>
<accession>A0A0A5JQE2</accession>
<feature type="domain" description="N-acetyltransferase" evidence="1">
    <location>
        <begin position="1"/>
        <end position="135"/>
    </location>
</feature>
<dbReference type="InterPro" id="IPR016181">
    <property type="entry name" value="Acyl_CoA_acyltransferase"/>
</dbReference>
<dbReference type="RefSeq" id="WP_038135072.1">
    <property type="nucleotide sequence ID" value="NZ_JAVHXF010000096.1"/>
</dbReference>
<dbReference type="OrthoDB" id="9787920at2"/>
<dbReference type="CDD" id="cd04301">
    <property type="entry name" value="NAT_SF"/>
    <property type="match status" value="1"/>
</dbReference>
<dbReference type="PROSITE" id="PS51186">
    <property type="entry name" value="GNAT"/>
    <property type="match status" value="1"/>
</dbReference>
<sequence>MHVHFMFNPPKNIKERIYEGLKAFNLKHFPDEDIQSLACIAEDEEGRFLGGLTGEIFTNTLFVEFLWLDDQHRSVGMGRKLMETLEEQAKAHGVTHLYLDTYTFQAPGFYAKLGFKEVGRYTGFPTAGVDKIFLQKQIAVA</sequence>
<proteinExistence type="predicted"/>
<dbReference type="STRING" id="379097.SE23_05980"/>
<dbReference type="Gene3D" id="3.40.630.30">
    <property type="match status" value="1"/>
</dbReference>
<comment type="caution">
    <text evidence="2">The sequence shown here is derived from an EMBL/GenBank/DDBJ whole genome shotgun (WGS) entry which is preliminary data.</text>
</comment>
<dbReference type="Pfam" id="PF00583">
    <property type="entry name" value="Acetyltransf_1"/>
    <property type="match status" value="1"/>
</dbReference>
<dbReference type="AlphaFoldDB" id="A0A0A5JQE2"/>
<dbReference type="GO" id="GO:0008080">
    <property type="term" value="F:N-acetyltransferase activity"/>
    <property type="evidence" value="ECO:0007669"/>
    <property type="project" value="InterPro"/>
</dbReference>
<name>A0A0A5JQE2_PHOS4</name>
<gene>
    <name evidence="2" type="ORF">NM06_04505</name>
</gene>
<dbReference type="EMBL" id="JRWP01000004">
    <property type="protein sequence ID" value="KGY10178.1"/>
    <property type="molecule type" value="Genomic_DNA"/>
</dbReference>
<dbReference type="PANTHER" id="PTHR13538:SF4">
    <property type="entry name" value="N-ALPHA-ACETYLTRANSFERASE 80"/>
    <property type="match status" value="1"/>
</dbReference>
<evidence type="ECO:0000259" key="1">
    <source>
        <dbReference type="PROSITE" id="PS51186"/>
    </source>
</evidence>
<dbReference type="GO" id="GO:0005737">
    <property type="term" value="C:cytoplasm"/>
    <property type="evidence" value="ECO:0007669"/>
    <property type="project" value="TreeGrafter"/>
</dbReference>